<evidence type="ECO:0000313" key="2">
    <source>
        <dbReference type="Proteomes" id="UP000634136"/>
    </source>
</evidence>
<name>A0A834SKP8_9FABA</name>
<dbReference type="Proteomes" id="UP000634136">
    <property type="component" value="Unassembled WGS sequence"/>
</dbReference>
<protein>
    <submittedName>
        <fullName evidence="1">Uncharacterized protein</fullName>
    </submittedName>
</protein>
<dbReference type="EMBL" id="JAAIUW010000012">
    <property type="protein sequence ID" value="KAF7805584.1"/>
    <property type="molecule type" value="Genomic_DNA"/>
</dbReference>
<dbReference type="AlphaFoldDB" id="A0A834SKP8"/>
<proteinExistence type="predicted"/>
<comment type="caution">
    <text evidence="1">The sequence shown here is derived from an EMBL/GenBank/DDBJ whole genome shotgun (WGS) entry which is preliminary data.</text>
</comment>
<evidence type="ECO:0000313" key="1">
    <source>
        <dbReference type="EMBL" id="KAF7805584.1"/>
    </source>
</evidence>
<sequence>MMELNIKEERPIDYSDLNFSPEGVSVLSSPYILLALLVNDSRHHNHSGRYNHSKRYPGLLAGIHSSGRTVGFNIGIGDTIVADCSTISRRRRWRGIRGFSRRGRRRSQG</sequence>
<reference evidence="1" key="1">
    <citation type="submission" date="2020-09" db="EMBL/GenBank/DDBJ databases">
        <title>Genome-Enabled Discovery of Anthraquinone Biosynthesis in Senna tora.</title>
        <authorList>
            <person name="Kang S.-H."/>
            <person name="Pandey R.P."/>
            <person name="Lee C.-M."/>
            <person name="Sim J.-S."/>
            <person name="Jeong J.-T."/>
            <person name="Choi B.-S."/>
            <person name="Jung M."/>
            <person name="Ginzburg D."/>
            <person name="Zhao K."/>
            <person name="Won S.Y."/>
            <person name="Oh T.-J."/>
            <person name="Yu Y."/>
            <person name="Kim N.-H."/>
            <person name="Lee O.R."/>
            <person name="Lee T.-H."/>
            <person name="Bashyal P."/>
            <person name="Kim T.-S."/>
            <person name="Lee W.-H."/>
            <person name="Kawkins C."/>
            <person name="Kim C.-K."/>
            <person name="Kim J.S."/>
            <person name="Ahn B.O."/>
            <person name="Rhee S.Y."/>
            <person name="Sohng J.K."/>
        </authorList>
    </citation>
    <scope>NUCLEOTIDE SEQUENCE</scope>
    <source>
        <tissue evidence="1">Leaf</tissue>
    </source>
</reference>
<organism evidence="1 2">
    <name type="scientific">Senna tora</name>
    <dbReference type="NCBI Taxonomy" id="362788"/>
    <lineage>
        <taxon>Eukaryota</taxon>
        <taxon>Viridiplantae</taxon>
        <taxon>Streptophyta</taxon>
        <taxon>Embryophyta</taxon>
        <taxon>Tracheophyta</taxon>
        <taxon>Spermatophyta</taxon>
        <taxon>Magnoliopsida</taxon>
        <taxon>eudicotyledons</taxon>
        <taxon>Gunneridae</taxon>
        <taxon>Pentapetalae</taxon>
        <taxon>rosids</taxon>
        <taxon>fabids</taxon>
        <taxon>Fabales</taxon>
        <taxon>Fabaceae</taxon>
        <taxon>Caesalpinioideae</taxon>
        <taxon>Cassia clade</taxon>
        <taxon>Senna</taxon>
    </lineage>
</organism>
<gene>
    <name evidence="1" type="ORF">G2W53_037745</name>
</gene>
<keyword evidence="2" id="KW-1185">Reference proteome</keyword>
<accession>A0A834SKP8</accession>